<proteinExistence type="inferred from homology"/>
<dbReference type="PANTHER" id="PTHR14187">
    <property type="entry name" value="ALPHA KINASE/ELONGATION FACTOR 2 KINASE"/>
    <property type="match status" value="1"/>
</dbReference>
<comment type="similarity">
    <text evidence="1">Belongs to the heat shock protein 70 family.</text>
</comment>
<dbReference type="Gene3D" id="3.90.640.10">
    <property type="entry name" value="Actin, Chain A, domain 4"/>
    <property type="match status" value="1"/>
</dbReference>
<evidence type="ECO:0000256" key="2">
    <source>
        <dbReference type="ARBA" id="ARBA00022741"/>
    </source>
</evidence>
<keyword evidence="3" id="KW-0067">ATP-binding</keyword>
<reference evidence="4" key="1">
    <citation type="submission" date="2022-08" db="UniProtKB">
        <authorList>
            <consortium name="EnsemblMetazoa"/>
        </authorList>
    </citation>
    <scope>IDENTIFICATION</scope>
    <source>
        <strain evidence="4">05x7-T-G4-1.051#20</strain>
    </source>
</reference>
<evidence type="ECO:0000313" key="5">
    <source>
        <dbReference type="Proteomes" id="UP000005408"/>
    </source>
</evidence>
<dbReference type="CDD" id="cd10229">
    <property type="entry name" value="ASKHA_NBD_HSP70_HSPA12"/>
    <property type="match status" value="1"/>
</dbReference>
<protein>
    <recommendedName>
        <fullName evidence="6">Heat shock 70 kDa protein 12B</fullName>
    </recommendedName>
</protein>
<keyword evidence="5" id="KW-1185">Reference proteome</keyword>
<dbReference type="AlphaFoldDB" id="A0A8W8IRC8"/>
<dbReference type="OMA" id="YHAENDY"/>
<name>A0A8W8IRC8_MAGGI</name>
<accession>A0A8W8IRC8</accession>
<dbReference type="Gene3D" id="3.30.420.40">
    <property type="match status" value="2"/>
</dbReference>
<dbReference type="PANTHER" id="PTHR14187:SF5">
    <property type="entry name" value="HEAT SHOCK 70 KDA PROTEIN 12A"/>
    <property type="match status" value="1"/>
</dbReference>
<dbReference type="GO" id="GO:0005524">
    <property type="term" value="F:ATP binding"/>
    <property type="evidence" value="ECO:0007669"/>
    <property type="project" value="UniProtKB-KW"/>
</dbReference>
<evidence type="ECO:0000256" key="1">
    <source>
        <dbReference type="ARBA" id="ARBA00007381"/>
    </source>
</evidence>
<dbReference type="EnsemblMetazoa" id="G15322.1">
    <property type="protein sequence ID" value="G15322.1:cds"/>
    <property type="gene ID" value="G15322"/>
</dbReference>
<dbReference type="SUPFAM" id="SSF53067">
    <property type="entry name" value="Actin-like ATPase domain"/>
    <property type="match status" value="2"/>
</dbReference>
<dbReference type="InterPro" id="IPR013126">
    <property type="entry name" value="Hsp_70_fam"/>
</dbReference>
<evidence type="ECO:0008006" key="6">
    <source>
        <dbReference type="Google" id="ProtNLM"/>
    </source>
</evidence>
<sequence>MSFKPRNHTVVVAIDFGTTYSGYAFSFRSDFLKDKHDHLNRISTDSWNCGDLVSEKTPTTLLLDKDKKFVSFGYHAENDYSRMTEEKRKEHYYFRRFKMMLYDKDGKLKLTRHTLLKDMRDKELPAMDVFTCSIKYLKDEFVEKFQKRNLQVTILPLDENVTWVLTVPAIWDEPAKQFMEEAAERAGISKESLLICLEPEAAAIYCKWLQIERDNEALDTMKPGRRFLVLDAGGGTIDMAMQEVREDGKLQEINRAQGGDWGGIFVDEEYKQMLEGIVSKPIIEAFRMKYTGDYIELFRFFEKKKRQSQKGKSVRIQIPQTLLEISDDIAKRAEEQGLKNEVELKRDKLQIKVAQFEKFFNKVIDKIVVKVEEMLVSDTTEGTKVIIMVGGFSESELLQTRIKNSFPSCTVVIPPACGLAVVRGAVLYGQDPEIIAARMVKYTYGVRTNTAFIKDKHPESKKKLLNGEEYCTDKFDIFVNQGKLIHCNEEIEKTYFPIYEDQTSVGLVVFASNTVEPQYTDDKGCKEIGYLTVPMPDTRGGTGRRVTAKFKFGATKITVEGLDETSNKSVDVKIDFLENNP</sequence>
<dbReference type="Proteomes" id="UP000005408">
    <property type="component" value="Unassembled WGS sequence"/>
</dbReference>
<dbReference type="Pfam" id="PF00012">
    <property type="entry name" value="HSP70"/>
    <property type="match status" value="1"/>
</dbReference>
<dbReference type="OrthoDB" id="2963168at2759"/>
<evidence type="ECO:0000313" key="4">
    <source>
        <dbReference type="EnsemblMetazoa" id="G15322.1:cds"/>
    </source>
</evidence>
<dbReference type="GO" id="GO:0140662">
    <property type="term" value="F:ATP-dependent protein folding chaperone"/>
    <property type="evidence" value="ECO:0007669"/>
    <property type="project" value="InterPro"/>
</dbReference>
<dbReference type="InterPro" id="IPR043129">
    <property type="entry name" value="ATPase_NBD"/>
</dbReference>
<keyword evidence="2" id="KW-0547">Nucleotide-binding</keyword>
<organism evidence="4 5">
    <name type="scientific">Magallana gigas</name>
    <name type="common">Pacific oyster</name>
    <name type="synonym">Crassostrea gigas</name>
    <dbReference type="NCBI Taxonomy" id="29159"/>
    <lineage>
        <taxon>Eukaryota</taxon>
        <taxon>Metazoa</taxon>
        <taxon>Spiralia</taxon>
        <taxon>Lophotrochozoa</taxon>
        <taxon>Mollusca</taxon>
        <taxon>Bivalvia</taxon>
        <taxon>Autobranchia</taxon>
        <taxon>Pteriomorphia</taxon>
        <taxon>Ostreida</taxon>
        <taxon>Ostreoidea</taxon>
        <taxon>Ostreidae</taxon>
        <taxon>Magallana</taxon>
    </lineage>
</organism>
<evidence type="ECO:0000256" key="3">
    <source>
        <dbReference type="ARBA" id="ARBA00022840"/>
    </source>
</evidence>